<keyword evidence="4" id="KW-0677">Repeat</keyword>
<dbReference type="GO" id="GO:0034388">
    <property type="term" value="C:Pwp2p-containing subcomplex of 90S preribosome"/>
    <property type="evidence" value="ECO:0007669"/>
    <property type="project" value="TreeGrafter"/>
</dbReference>
<feature type="compositionally biased region" description="Acidic residues" evidence="6">
    <location>
        <begin position="537"/>
        <end position="554"/>
    </location>
</feature>
<keyword evidence="5" id="KW-0539">Nucleus</keyword>
<evidence type="ECO:0000259" key="7">
    <source>
        <dbReference type="Pfam" id="PF08640"/>
    </source>
</evidence>
<accession>A0AAD5TB27</accession>
<evidence type="ECO:0000313" key="9">
    <source>
        <dbReference type="EMBL" id="KAJ3139073.1"/>
    </source>
</evidence>
<feature type="domain" description="U3 small nucleolar RNA-associated protein 6 homolog C-terminal" evidence="8">
    <location>
        <begin position="692"/>
        <end position="826"/>
    </location>
</feature>
<dbReference type="AlphaFoldDB" id="A0AAD5TB27"/>
<dbReference type="InterPro" id="IPR056907">
    <property type="entry name" value="UTP6_C"/>
</dbReference>
<sequence length="1038" mass="116992">MVGDSVEVNLTIAATPGSGRLRKLNASLRPIVAFLNDDKVAARATFPRPMSEWNETFSNLLVVTPNNPLIRQFHLLVDPEIAQATFESPLISVKTILRLQITTEDSEVPNVSKEFPIVVVPPISSENSSSTVLTTLQRTESIMESPNFAFSSINSRISADIIPPLPSPSIPLPTSSTIRSSHPPVAFQSVNEIGSKSLEQSISNSTQMQSPLTLNATLTDPRSPVTSPILGSQQGGTSAIERNTLMPELEQLPPAYIEPHVEFADSVTPDTTDAPSESISFEFDSQPVHNWNPKMVSSWVQHLGASEETAQDEIKEIVRRRTTHEYAIHRRIGRRADFLKYIEYEINIERLRKKRKHRLGLDIDQKASNPGHEEIIGKKLLGFTLSDYSITQRINHLYQKALKKFQGDVNLWIQYFEWAKSMGSSNILGRSFAKAIQLHPLNPSMYILAAKYEFTDNGNMMSARVLMQRGIRMNKEATILWHEYFKLELLWAEKVKERRRILFGDKDTISDGDTAVKTTASAVANNVESKKRKFEFADDGNDNEEDDSNDDDWDAGVRLEDEEENGPKSQLDIDPAIVVSNDASAEDPALIISKNLTGMQKAMLELAIPKAIYRNAIKEIPNDLQFRIGFLNLYQLFGPTTISGQEVIYESIKADFPKDPIAVGVIAERHIAGLEVSHVNFPAALKSVVEEYDIKLKKIQTIAIWVKYTNFLNDTLSKVTESNLQRYVFVLLQKTYAAAHEENKCTPQMYISWVDLNTHDTKAQIAALNKGIERHPNSGLIWTTKLRILISSPVGVKTDGKVLEEVEKIFGAALGLVGKRPSDTLDAISAVPTTTVQTLDLKTERFELWKLYLEWISGMTKDNASADRIEIVEKRFRECLSVQEMGSASADTADFENEIISTYLKWSYAVGGIERVRKSRERLVSFKQRSVWFFNTCLLFEEREILGAHVLETGSLVYAAKKSADLIVTPSQITRLRRIHELICYADASRIDSWIAYLSFEMHVAKDIKRVTEVHWRANKEVTDSDEFALRYENLRVE</sequence>
<organism evidence="9 10">
    <name type="scientific">Physocladia obscura</name>
    <dbReference type="NCBI Taxonomy" id="109957"/>
    <lineage>
        <taxon>Eukaryota</taxon>
        <taxon>Fungi</taxon>
        <taxon>Fungi incertae sedis</taxon>
        <taxon>Chytridiomycota</taxon>
        <taxon>Chytridiomycota incertae sedis</taxon>
        <taxon>Chytridiomycetes</taxon>
        <taxon>Chytridiales</taxon>
        <taxon>Chytriomycetaceae</taxon>
        <taxon>Physocladia</taxon>
    </lineage>
</organism>
<dbReference type="SMART" id="SM00386">
    <property type="entry name" value="HAT"/>
    <property type="match status" value="6"/>
</dbReference>
<keyword evidence="3" id="KW-0698">rRNA processing</keyword>
<evidence type="ECO:0000313" key="10">
    <source>
        <dbReference type="Proteomes" id="UP001211907"/>
    </source>
</evidence>
<dbReference type="InterPro" id="IPR013949">
    <property type="entry name" value="Utp6"/>
</dbReference>
<evidence type="ECO:0000256" key="1">
    <source>
        <dbReference type="ARBA" id="ARBA00004604"/>
    </source>
</evidence>
<evidence type="ECO:0000256" key="4">
    <source>
        <dbReference type="ARBA" id="ARBA00022737"/>
    </source>
</evidence>
<evidence type="ECO:0000256" key="3">
    <source>
        <dbReference type="ARBA" id="ARBA00022552"/>
    </source>
</evidence>
<dbReference type="PANTHER" id="PTHR23271">
    <property type="entry name" value="HEPATOCELLULAR CARCINOMA-ASSOCIATED ANTIGEN 66"/>
    <property type="match status" value="1"/>
</dbReference>
<feature type="domain" description="U3 small nucleolar RNA-associated protein 6 N-terminal" evidence="7">
    <location>
        <begin position="311"/>
        <end position="367"/>
    </location>
</feature>
<dbReference type="GO" id="GO:0000462">
    <property type="term" value="P:maturation of SSU-rRNA from tricistronic rRNA transcript (SSU-rRNA, 5.8S rRNA, LSU-rRNA)"/>
    <property type="evidence" value="ECO:0007669"/>
    <property type="project" value="InterPro"/>
</dbReference>
<proteinExistence type="inferred from homology"/>
<evidence type="ECO:0000256" key="5">
    <source>
        <dbReference type="ARBA" id="ARBA00023242"/>
    </source>
</evidence>
<gene>
    <name evidence="9" type="primary">UTP6</name>
    <name evidence="9" type="ORF">HK100_012052</name>
</gene>
<dbReference type="Gene3D" id="1.25.40.10">
    <property type="entry name" value="Tetratricopeptide repeat domain"/>
    <property type="match status" value="2"/>
</dbReference>
<dbReference type="GO" id="GO:0032040">
    <property type="term" value="C:small-subunit processome"/>
    <property type="evidence" value="ECO:0007669"/>
    <property type="project" value="TreeGrafter"/>
</dbReference>
<evidence type="ECO:0000256" key="6">
    <source>
        <dbReference type="SAM" id="MobiDB-lite"/>
    </source>
</evidence>
<dbReference type="EMBL" id="JADGJH010000082">
    <property type="protein sequence ID" value="KAJ3139073.1"/>
    <property type="molecule type" value="Genomic_DNA"/>
</dbReference>
<dbReference type="InterPro" id="IPR011990">
    <property type="entry name" value="TPR-like_helical_dom_sf"/>
</dbReference>
<protein>
    <submittedName>
        <fullName evidence="9">U3 snoRNP protein</fullName>
    </submittedName>
</protein>
<comment type="similarity">
    <text evidence="2">Belongs to the UTP6 family.</text>
</comment>
<comment type="caution">
    <text evidence="9">The sequence shown here is derived from an EMBL/GenBank/DDBJ whole genome shotgun (WGS) entry which is preliminary data.</text>
</comment>
<dbReference type="InterPro" id="IPR003107">
    <property type="entry name" value="HAT"/>
</dbReference>
<dbReference type="SUPFAM" id="SSF48452">
    <property type="entry name" value="TPR-like"/>
    <property type="match status" value="1"/>
</dbReference>
<feature type="region of interest" description="Disordered" evidence="6">
    <location>
        <begin position="534"/>
        <end position="554"/>
    </location>
</feature>
<dbReference type="Proteomes" id="UP001211907">
    <property type="component" value="Unassembled WGS sequence"/>
</dbReference>
<comment type="subcellular location">
    <subcellularLocation>
        <location evidence="1">Nucleus</location>
        <location evidence="1">Nucleolus</location>
    </subcellularLocation>
</comment>
<keyword evidence="10" id="KW-1185">Reference proteome</keyword>
<evidence type="ECO:0000256" key="2">
    <source>
        <dbReference type="ARBA" id="ARBA00010734"/>
    </source>
</evidence>
<dbReference type="InterPro" id="IPR055347">
    <property type="entry name" value="UTP6_N"/>
</dbReference>
<dbReference type="PANTHER" id="PTHR23271:SF1">
    <property type="entry name" value="U3 SMALL NUCLEOLAR RNA-ASSOCIATED PROTEIN 6 HOMOLOG"/>
    <property type="match status" value="1"/>
</dbReference>
<name>A0AAD5TB27_9FUNG</name>
<dbReference type="Pfam" id="PF08640">
    <property type="entry name" value="U3_assoc_6"/>
    <property type="match status" value="1"/>
</dbReference>
<evidence type="ECO:0000259" key="8">
    <source>
        <dbReference type="Pfam" id="PF24892"/>
    </source>
</evidence>
<dbReference type="GO" id="GO:0030515">
    <property type="term" value="F:snoRNA binding"/>
    <property type="evidence" value="ECO:0007669"/>
    <property type="project" value="InterPro"/>
</dbReference>
<dbReference type="Pfam" id="PF24892">
    <property type="entry name" value="UTP6_C"/>
    <property type="match status" value="1"/>
</dbReference>
<reference evidence="9" key="1">
    <citation type="submission" date="2020-05" db="EMBL/GenBank/DDBJ databases">
        <title>Phylogenomic resolution of chytrid fungi.</title>
        <authorList>
            <person name="Stajich J.E."/>
            <person name="Amses K."/>
            <person name="Simmons R."/>
            <person name="Seto K."/>
            <person name="Myers J."/>
            <person name="Bonds A."/>
            <person name="Quandt C.A."/>
            <person name="Barry K."/>
            <person name="Liu P."/>
            <person name="Grigoriev I."/>
            <person name="Longcore J.E."/>
            <person name="James T.Y."/>
        </authorList>
    </citation>
    <scope>NUCLEOTIDE SEQUENCE</scope>
    <source>
        <strain evidence="9">JEL0513</strain>
    </source>
</reference>